<evidence type="ECO:0000313" key="7">
    <source>
        <dbReference type="Proteomes" id="UP000443423"/>
    </source>
</evidence>
<keyword evidence="3" id="KW-0233">DNA recombination</keyword>
<dbReference type="PANTHER" id="PTHR30349">
    <property type="entry name" value="PHAGE INTEGRASE-RELATED"/>
    <property type="match status" value="1"/>
</dbReference>
<dbReference type="Gene3D" id="1.10.443.10">
    <property type="entry name" value="Intergrase catalytic core"/>
    <property type="match status" value="1"/>
</dbReference>
<dbReference type="PANTHER" id="PTHR30349:SF41">
    <property type="entry name" value="INTEGRASE_RECOMBINASE PROTEIN MJ0367-RELATED"/>
    <property type="match status" value="1"/>
</dbReference>
<dbReference type="SUPFAM" id="SSF56349">
    <property type="entry name" value="DNA breaking-rejoining enzymes"/>
    <property type="match status" value="1"/>
</dbReference>
<evidence type="ECO:0000256" key="1">
    <source>
        <dbReference type="ARBA" id="ARBA00022908"/>
    </source>
</evidence>
<dbReference type="PROSITE" id="PS51900">
    <property type="entry name" value="CB"/>
    <property type="match status" value="1"/>
</dbReference>
<evidence type="ECO:0000256" key="2">
    <source>
        <dbReference type="ARBA" id="ARBA00023125"/>
    </source>
</evidence>
<dbReference type="GO" id="GO:0003677">
    <property type="term" value="F:DNA binding"/>
    <property type="evidence" value="ECO:0007669"/>
    <property type="project" value="UniProtKB-UniRule"/>
</dbReference>
<dbReference type="InterPro" id="IPR044068">
    <property type="entry name" value="CB"/>
</dbReference>
<dbReference type="InterPro" id="IPR050090">
    <property type="entry name" value="Tyrosine_recombinase_XerCD"/>
</dbReference>
<sequence length="343" mass="39188">MHFELEPITPEDAVESYLEEKQSEFAEATLRSQQSRLNHFLEWCRNEDLTHLNPLTGRDLHRYRLWRREDGDLAPASEKTQMDTTRVFIRWCESIDAVHTDLSTKVISLSLSIGENSRDVMVTAEAAEEILDYLSTYEYASERHVCFRLMWRAALRRGAVVALDVEDYDSNNQSLEVKHRPETGTPLKNKQRGERFIALSDETCSVLDAWIGDCRPSTTDENGRDPLLSTPQGRAHPTTIQTYIYSVTKPCLTTGECPHGRAVEECKPATDRTHASKCPSPVSPHALRRGAITYWLSSDMPEPVVSDRANVSSEILKTHYDRRSKQEKMGQRRGYLDNIQRSC</sequence>
<dbReference type="EMBL" id="WKJQ01000001">
    <property type="protein sequence ID" value="MRW96939.1"/>
    <property type="molecule type" value="Genomic_DNA"/>
</dbReference>
<dbReference type="RefSeq" id="WP_151111801.1">
    <property type="nucleotide sequence ID" value="NZ_WKJQ01000001.1"/>
</dbReference>
<dbReference type="Gene3D" id="1.10.150.130">
    <property type="match status" value="1"/>
</dbReference>
<dbReference type="InterPro" id="IPR002104">
    <property type="entry name" value="Integrase_catalytic"/>
</dbReference>
<dbReference type="Pfam" id="PF00589">
    <property type="entry name" value="Phage_integrase"/>
    <property type="match status" value="1"/>
</dbReference>
<feature type="domain" description="Core-binding (CB)" evidence="5">
    <location>
        <begin position="8"/>
        <end position="93"/>
    </location>
</feature>
<dbReference type="CDD" id="cd00397">
    <property type="entry name" value="DNA_BRE_C"/>
    <property type="match status" value="1"/>
</dbReference>
<keyword evidence="2 4" id="KW-0238">DNA-binding</keyword>
<evidence type="ECO:0000259" key="5">
    <source>
        <dbReference type="PROSITE" id="PS51900"/>
    </source>
</evidence>
<dbReference type="GO" id="GO:0006310">
    <property type="term" value="P:DNA recombination"/>
    <property type="evidence" value="ECO:0007669"/>
    <property type="project" value="UniProtKB-KW"/>
</dbReference>
<evidence type="ECO:0000256" key="4">
    <source>
        <dbReference type="PROSITE-ProRule" id="PRU01248"/>
    </source>
</evidence>
<dbReference type="Proteomes" id="UP000443423">
    <property type="component" value="Unassembled WGS sequence"/>
</dbReference>
<dbReference type="InterPro" id="IPR013762">
    <property type="entry name" value="Integrase-like_cat_sf"/>
</dbReference>
<evidence type="ECO:0000313" key="6">
    <source>
        <dbReference type="EMBL" id="MRW96939.1"/>
    </source>
</evidence>
<keyword evidence="1" id="KW-0229">DNA integration</keyword>
<dbReference type="OrthoDB" id="198497at2157"/>
<accession>A0A6A8G734</accession>
<organism evidence="6 7">
    <name type="scientific">Haloferax marinum</name>
    <dbReference type="NCBI Taxonomy" id="2666143"/>
    <lineage>
        <taxon>Archaea</taxon>
        <taxon>Methanobacteriati</taxon>
        <taxon>Methanobacteriota</taxon>
        <taxon>Stenosarchaea group</taxon>
        <taxon>Halobacteria</taxon>
        <taxon>Halobacteriales</taxon>
        <taxon>Haloferacaceae</taxon>
        <taxon>Haloferax</taxon>
    </lineage>
</organism>
<reference evidence="6 7" key="1">
    <citation type="submission" date="2019-11" db="EMBL/GenBank/DDBJ databases">
        <title>Whole genome sequence of Haloferax sp. MBLA0078.</title>
        <authorList>
            <person name="Seo M.-J."/>
            <person name="Cho E.-S."/>
        </authorList>
    </citation>
    <scope>NUCLEOTIDE SEQUENCE [LARGE SCALE GENOMIC DNA]</scope>
    <source>
        <strain evidence="6 7">MBLA0078</strain>
    </source>
</reference>
<evidence type="ECO:0000256" key="3">
    <source>
        <dbReference type="ARBA" id="ARBA00023172"/>
    </source>
</evidence>
<keyword evidence="7" id="KW-1185">Reference proteome</keyword>
<comment type="caution">
    <text evidence="6">The sequence shown here is derived from an EMBL/GenBank/DDBJ whole genome shotgun (WGS) entry which is preliminary data.</text>
</comment>
<dbReference type="InterPro" id="IPR011010">
    <property type="entry name" value="DNA_brk_join_enz"/>
</dbReference>
<gene>
    <name evidence="6" type="ORF">GJR99_10190</name>
</gene>
<dbReference type="InterPro" id="IPR010998">
    <property type="entry name" value="Integrase_recombinase_N"/>
</dbReference>
<dbReference type="AlphaFoldDB" id="A0A6A8G734"/>
<dbReference type="GO" id="GO:0015074">
    <property type="term" value="P:DNA integration"/>
    <property type="evidence" value="ECO:0007669"/>
    <property type="project" value="UniProtKB-KW"/>
</dbReference>
<proteinExistence type="predicted"/>
<name>A0A6A8G734_9EURY</name>
<protein>
    <submittedName>
        <fullName evidence="6">Tyrosine-type recombinase/integrase</fullName>
    </submittedName>
</protein>